<organism evidence="1 2">
    <name type="scientific">Hipposideros armiger</name>
    <name type="common">Great Himalayan leaf-nosed bat</name>
    <dbReference type="NCBI Taxonomy" id="186990"/>
    <lineage>
        <taxon>Eukaryota</taxon>
        <taxon>Metazoa</taxon>
        <taxon>Chordata</taxon>
        <taxon>Craniata</taxon>
        <taxon>Vertebrata</taxon>
        <taxon>Euteleostomi</taxon>
        <taxon>Mammalia</taxon>
        <taxon>Eutheria</taxon>
        <taxon>Laurasiatheria</taxon>
        <taxon>Chiroptera</taxon>
        <taxon>Yinpterochiroptera</taxon>
        <taxon>Rhinolophoidea</taxon>
        <taxon>Hipposideridae</taxon>
        <taxon>Hipposideros</taxon>
    </lineage>
</organism>
<evidence type="ECO:0000313" key="2">
    <source>
        <dbReference type="RefSeq" id="XP_019490574.1"/>
    </source>
</evidence>
<accession>A0A8B7QP71</accession>
<proteinExistence type="predicted"/>
<protein>
    <submittedName>
        <fullName evidence="2">Uncharacterized protein C16orf95 homolog isoform X2</fullName>
    </submittedName>
</protein>
<name>A0A8B7QP71_HIPAR</name>
<dbReference type="Pfam" id="PF15132">
    <property type="entry name" value="DUF4568"/>
    <property type="match status" value="1"/>
</dbReference>
<reference evidence="2" key="1">
    <citation type="submission" date="2025-08" db="UniProtKB">
        <authorList>
            <consortium name="RefSeq"/>
        </authorList>
    </citation>
    <scope>IDENTIFICATION</scope>
    <source>
        <tissue evidence="2">Muscle</tissue>
    </source>
</reference>
<dbReference type="AlphaFoldDB" id="A0A8B7QP71"/>
<dbReference type="GeneID" id="109378731"/>
<dbReference type="RefSeq" id="XP_019490574.1">
    <property type="nucleotide sequence ID" value="XM_019635029.1"/>
</dbReference>
<dbReference type="InterPro" id="IPR027919">
    <property type="entry name" value="DUF4568"/>
</dbReference>
<evidence type="ECO:0000313" key="1">
    <source>
        <dbReference type="Proteomes" id="UP000694851"/>
    </source>
</evidence>
<dbReference type="OrthoDB" id="9789756at2759"/>
<dbReference type="PANTHER" id="PTHR14693">
    <property type="entry name" value="RIKEN CDNA 1700018B08"/>
    <property type="match status" value="1"/>
</dbReference>
<dbReference type="CTD" id="102891512"/>
<dbReference type="PANTHER" id="PTHR14693:SF0">
    <property type="entry name" value="RIKEN CDNA 1700018B08 GENE"/>
    <property type="match status" value="1"/>
</dbReference>
<sequence>MLCRQHPPSPVFSSIFWMCPAPSAIHGEPMCCECQAKFRGHLPVPRTQAALPYWVPQTLRPQKQIQKTIRVCIPKVIKTCLCRCHCFEGRLPMPKDQATMPYWVPQVLRSHKKVVERQQSSTGTQETSRDSRPWYNCWRICSNGNLVLKWQRLQALHHHRNGPLAPGRGQSPQALLLPLSLLPLLQAILKVITVIRQYFLV</sequence>
<gene>
    <name evidence="2" type="primary">CUNH16orf95</name>
</gene>
<keyword evidence="1" id="KW-1185">Reference proteome</keyword>
<dbReference type="Proteomes" id="UP000694851">
    <property type="component" value="Unplaced"/>
</dbReference>